<keyword evidence="3" id="KW-1185">Reference proteome</keyword>
<dbReference type="RefSeq" id="XP_040737267.1">
    <property type="nucleotide sequence ID" value="XM_040881606.1"/>
</dbReference>
<dbReference type="GeneID" id="63797979"/>
<reference evidence="2 3" key="1">
    <citation type="journal article" date="2017" name="Biotechnol. Biofuels">
        <title>Differential beta-glucosidase expression as a function of carbon source availability in Talaromyces amestolkiae: a genomic and proteomic approach.</title>
        <authorList>
            <person name="de Eugenio L.I."/>
            <person name="Mendez-Liter J.A."/>
            <person name="Nieto-Dominguez M."/>
            <person name="Alonso L."/>
            <person name="Gil-Munoz J."/>
            <person name="Barriuso J."/>
            <person name="Prieto A."/>
            <person name="Martinez M.J."/>
        </authorList>
    </citation>
    <scope>NUCLEOTIDE SEQUENCE [LARGE SCALE GENOMIC DNA]</scope>
    <source>
        <strain evidence="2 3">CIB</strain>
    </source>
</reference>
<feature type="compositionally biased region" description="Acidic residues" evidence="1">
    <location>
        <begin position="43"/>
        <end position="52"/>
    </location>
</feature>
<dbReference type="OrthoDB" id="5345504at2759"/>
<protein>
    <submittedName>
        <fullName evidence="2">Uncharacterized protein</fullName>
    </submittedName>
</protein>
<gene>
    <name evidence="2" type="ORF">BHQ10_008765</name>
</gene>
<accession>A0A364LAF6</accession>
<organism evidence="2 3">
    <name type="scientific">Talaromyces amestolkiae</name>
    <dbReference type="NCBI Taxonomy" id="1196081"/>
    <lineage>
        <taxon>Eukaryota</taxon>
        <taxon>Fungi</taxon>
        <taxon>Dikarya</taxon>
        <taxon>Ascomycota</taxon>
        <taxon>Pezizomycotina</taxon>
        <taxon>Eurotiomycetes</taxon>
        <taxon>Eurotiomycetidae</taxon>
        <taxon>Eurotiales</taxon>
        <taxon>Trichocomaceae</taxon>
        <taxon>Talaromyces</taxon>
        <taxon>Talaromyces sect. Talaromyces</taxon>
    </lineage>
</organism>
<feature type="region of interest" description="Disordered" evidence="1">
    <location>
        <begin position="1"/>
        <end position="55"/>
    </location>
</feature>
<evidence type="ECO:0000313" key="2">
    <source>
        <dbReference type="EMBL" id="RAO72753.1"/>
    </source>
</evidence>
<dbReference type="EMBL" id="MIKG01000020">
    <property type="protein sequence ID" value="RAO72753.1"/>
    <property type="molecule type" value="Genomic_DNA"/>
</dbReference>
<feature type="compositionally biased region" description="Basic and acidic residues" evidence="1">
    <location>
        <begin position="10"/>
        <end position="31"/>
    </location>
</feature>
<dbReference type="InterPro" id="IPR046591">
    <property type="entry name" value="DUF6649"/>
</dbReference>
<sequence length="184" mass="20648">MPSLSSKDSSPLKRHAESDPEGEPPIKKLELLHLGSTVSADEQAQDQDELTDSDNLMLLDDTKHTSYIYDIERELASIEAEEKRISFLPDIEKVLNAIPNSVLSEPKPQEQNELVLYHVPRSLTVTEDQDNVRKAIIESRARARARQAESIAYSPSVVPQSDDKDNSVFTFEADDVMDVDSLQQ</sequence>
<name>A0A364LAF6_TALAM</name>
<dbReference type="Pfam" id="PF20354">
    <property type="entry name" value="DUF6649"/>
    <property type="match status" value="1"/>
</dbReference>
<dbReference type="STRING" id="1196081.A0A364LAF6"/>
<dbReference type="Proteomes" id="UP000249363">
    <property type="component" value="Unassembled WGS sequence"/>
</dbReference>
<evidence type="ECO:0000313" key="3">
    <source>
        <dbReference type="Proteomes" id="UP000249363"/>
    </source>
</evidence>
<evidence type="ECO:0000256" key="1">
    <source>
        <dbReference type="SAM" id="MobiDB-lite"/>
    </source>
</evidence>
<dbReference type="AlphaFoldDB" id="A0A364LAF6"/>
<comment type="caution">
    <text evidence="2">The sequence shown here is derived from an EMBL/GenBank/DDBJ whole genome shotgun (WGS) entry which is preliminary data.</text>
</comment>
<proteinExistence type="predicted"/>